<evidence type="ECO:0000256" key="8">
    <source>
        <dbReference type="PROSITE-ProRule" id="PRU00460"/>
    </source>
</evidence>
<dbReference type="SUPFAM" id="SSF50242">
    <property type="entry name" value="TIMP-like"/>
    <property type="match status" value="1"/>
</dbReference>
<evidence type="ECO:0000313" key="12">
    <source>
        <dbReference type="Proteomes" id="UP000580250"/>
    </source>
</evidence>
<dbReference type="SUPFAM" id="SSF57196">
    <property type="entry name" value="EGF/Laminin"/>
    <property type="match status" value="2"/>
</dbReference>
<dbReference type="GO" id="GO:0005576">
    <property type="term" value="C:extracellular region"/>
    <property type="evidence" value="ECO:0007669"/>
    <property type="project" value="UniProtKB-SubCell"/>
</dbReference>
<dbReference type="AlphaFoldDB" id="A0A6V7WC91"/>
<protein>
    <submittedName>
        <fullName evidence="11">Uncharacterized protein</fullName>
    </submittedName>
</protein>
<evidence type="ECO:0000259" key="10">
    <source>
        <dbReference type="PROSITE" id="PS50189"/>
    </source>
</evidence>
<dbReference type="Gene3D" id="2.40.50.120">
    <property type="match status" value="1"/>
</dbReference>
<comment type="subcellular location">
    <subcellularLocation>
        <location evidence="1">Secreted</location>
    </subcellularLocation>
</comment>
<feature type="domain" description="NTR" evidence="10">
    <location>
        <begin position="217"/>
        <end position="339"/>
    </location>
</feature>
<comment type="caution">
    <text evidence="11">The sequence shown here is derived from an EMBL/GenBank/DDBJ whole genome shotgun (WGS) entry which is preliminary data.</text>
</comment>
<dbReference type="GO" id="GO:0008045">
    <property type="term" value="P:motor neuron axon guidance"/>
    <property type="evidence" value="ECO:0007669"/>
    <property type="project" value="TreeGrafter"/>
</dbReference>
<feature type="disulfide bond" evidence="8">
    <location>
        <begin position="150"/>
        <end position="167"/>
    </location>
</feature>
<evidence type="ECO:0000256" key="5">
    <source>
        <dbReference type="ARBA" id="ARBA00023157"/>
    </source>
</evidence>
<dbReference type="InterPro" id="IPR002049">
    <property type="entry name" value="LE_dom"/>
</dbReference>
<dbReference type="PROSITE" id="PS50189">
    <property type="entry name" value="NTR"/>
    <property type="match status" value="1"/>
</dbReference>
<dbReference type="InterPro" id="IPR008993">
    <property type="entry name" value="TIMP-like_OB-fold"/>
</dbReference>
<dbReference type="PROSITE" id="PS01248">
    <property type="entry name" value="EGF_LAM_1"/>
    <property type="match status" value="1"/>
</dbReference>
<feature type="disulfide bond" evidence="8">
    <location>
        <begin position="169"/>
        <end position="178"/>
    </location>
</feature>
<proteinExistence type="predicted"/>
<accession>A0A6V7WC91</accession>
<feature type="disulfide bond" evidence="8">
    <location>
        <begin position="181"/>
        <end position="195"/>
    </location>
</feature>
<dbReference type="Proteomes" id="UP000580250">
    <property type="component" value="Unassembled WGS sequence"/>
</dbReference>
<keyword evidence="4" id="KW-0677">Repeat</keyword>
<keyword evidence="2" id="KW-0964">Secreted</keyword>
<evidence type="ECO:0000256" key="4">
    <source>
        <dbReference type="ARBA" id="ARBA00022737"/>
    </source>
</evidence>
<feature type="disulfide bond" evidence="8">
    <location>
        <begin position="148"/>
        <end position="160"/>
    </location>
</feature>
<dbReference type="PANTHER" id="PTHR10574">
    <property type="entry name" value="NETRIN/LAMININ-RELATED"/>
    <property type="match status" value="1"/>
</dbReference>
<keyword evidence="7 8" id="KW-0424">Laminin EGF-like domain</keyword>
<dbReference type="EMBL" id="CAJEWN010000509">
    <property type="protein sequence ID" value="CAD2184620.1"/>
    <property type="molecule type" value="Genomic_DNA"/>
</dbReference>
<dbReference type="Pfam" id="PF00053">
    <property type="entry name" value="EGF_laminin"/>
    <property type="match status" value="2"/>
</dbReference>
<dbReference type="InterPro" id="IPR018933">
    <property type="entry name" value="Netrin_module_non-TIMP"/>
</dbReference>
<dbReference type="GO" id="GO:0005604">
    <property type="term" value="C:basement membrane"/>
    <property type="evidence" value="ECO:0007669"/>
    <property type="project" value="TreeGrafter"/>
</dbReference>
<name>A0A6V7WC91_MELEN</name>
<evidence type="ECO:0000256" key="1">
    <source>
        <dbReference type="ARBA" id="ARBA00004613"/>
    </source>
</evidence>
<dbReference type="Gene3D" id="2.10.25.10">
    <property type="entry name" value="Laminin"/>
    <property type="match status" value="2"/>
</dbReference>
<evidence type="ECO:0000259" key="9">
    <source>
        <dbReference type="PROSITE" id="PS50027"/>
    </source>
</evidence>
<keyword evidence="6" id="KW-0325">Glycoprotein</keyword>
<dbReference type="GO" id="GO:0016358">
    <property type="term" value="P:dendrite development"/>
    <property type="evidence" value="ECO:0007669"/>
    <property type="project" value="TreeGrafter"/>
</dbReference>
<feature type="domain" description="Laminin EGF-like" evidence="9">
    <location>
        <begin position="148"/>
        <end position="197"/>
    </location>
</feature>
<gene>
    <name evidence="11" type="ORF">MENT_LOCUS36988</name>
</gene>
<evidence type="ECO:0000313" key="11">
    <source>
        <dbReference type="EMBL" id="CAD2184620.1"/>
    </source>
</evidence>
<organism evidence="11 12">
    <name type="scientific">Meloidogyne enterolobii</name>
    <name type="common">Root-knot nematode worm</name>
    <name type="synonym">Meloidogyne mayaguensis</name>
    <dbReference type="NCBI Taxonomy" id="390850"/>
    <lineage>
        <taxon>Eukaryota</taxon>
        <taxon>Metazoa</taxon>
        <taxon>Ecdysozoa</taxon>
        <taxon>Nematoda</taxon>
        <taxon>Chromadorea</taxon>
        <taxon>Rhabditida</taxon>
        <taxon>Tylenchina</taxon>
        <taxon>Tylenchomorpha</taxon>
        <taxon>Tylenchoidea</taxon>
        <taxon>Meloidogynidae</taxon>
        <taxon>Meloidogyninae</taxon>
        <taxon>Meloidogyne</taxon>
    </lineage>
</organism>
<keyword evidence="3" id="KW-0732">Signal</keyword>
<dbReference type="GO" id="GO:0009887">
    <property type="term" value="P:animal organ morphogenesis"/>
    <property type="evidence" value="ECO:0007669"/>
    <property type="project" value="TreeGrafter"/>
</dbReference>
<dbReference type="GO" id="GO:0009888">
    <property type="term" value="P:tissue development"/>
    <property type="evidence" value="ECO:0007669"/>
    <property type="project" value="TreeGrafter"/>
</dbReference>
<evidence type="ECO:0000256" key="6">
    <source>
        <dbReference type="ARBA" id="ARBA00023180"/>
    </source>
</evidence>
<evidence type="ECO:0000256" key="7">
    <source>
        <dbReference type="ARBA" id="ARBA00023292"/>
    </source>
</evidence>
<evidence type="ECO:0000256" key="3">
    <source>
        <dbReference type="ARBA" id="ARBA00022729"/>
    </source>
</evidence>
<dbReference type="InterPro" id="IPR001134">
    <property type="entry name" value="Netrin_domain"/>
</dbReference>
<dbReference type="FunFam" id="2.10.25.10:FF:000048">
    <property type="entry name" value="Netrin 3"/>
    <property type="match status" value="1"/>
</dbReference>
<dbReference type="PROSITE" id="PS50027">
    <property type="entry name" value="EGF_LAM_2"/>
    <property type="match status" value="1"/>
</dbReference>
<dbReference type="OrthoDB" id="5984158at2759"/>
<dbReference type="CDD" id="cd00055">
    <property type="entry name" value="EGF_Lam"/>
    <property type="match status" value="2"/>
</dbReference>
<evidence type="ECO:0000256" key="2">
    <source>
        <dbReference type="ARBA" id="ARBA00022525"/>
    </source>
</evidence>
<dbReference type="SMART" id="SM00180">
    <property type="entry name" value="EGF_Lam"/>
    <property type="match status" value="2"/>
</dbReference>
<dbReference type="Pfam" id="PF01759">
    <property type="entry name" value="NTR"/>
    <property type="match status" value="1"/>
</dbReference>
<sequence length="339" mass="39023">MIPFFYSILSFSSSLFNPTNFWYLKNAGFLFYFFPRWPCNPSTKLRFSTLEKNFFSSSHLREYGNCGDLLYWIYCASSLTLEKACNCNLHSRKCRFNAELYRLSGYQSGGVCLNCRHNTAGRNCHYCKLGYFRDQNKPITHRKACKPCLCHPIGSISRNCNQTSGQCICKPGVDGPTCNRCAKGFQQSQSPVTPCIRPPPAENALFDSKNSANKEECDKCKASSTRLTHKRFCKNDYAFHLQVIGRELINGWAKYYIKIISILKNEIKNENFGKENNFNLIESGEEMAIWLSDKLLECKCPKIKVGRKYLIMVNINIQHQQQLLLILQQTTMNIHPKIN</sequence>
<reference evidence="11 12" key="1">
    <citation type="submission" date="2020-08" db="EMBL/GenBank/DDBJ databases">
        <authorList>
            <person name="Koutsovoulos G."/>
            <person name="Danchin GJ E."/>
        </authorList>
    </citation>
    <scope>NUCLEOTIDE SEQUENCE [LARGE SCALE GENOMIC DNA]</scope>
</reference>
<keyword evidence="5 8" id="KW-1015">Disulfide bond</keyword>
<dbReference type="InterPro" id="IPR050440">
    <property type="entry name" value="Laminin/Netrin_ECM"/>
</dbReference>
<dbReference type="PANTHER" id="PTHR10574:SF365">
    <property type="entry name" value="NETRIN-A-RELATED"/>
    <property type="match status" value="1"/>
</dbReference>